<accession>A0A0A9C660</accession>
<feature type="region of interest" description="Disordered" evidence="1">
    <location>
        <begin position="57"/>
        <end position="79"/>
    </location>
</feature>
<dbReference type="EMBL" id="GBRH01226116">
    <property type="protein sequence ID" value="JAD71779.1"/>
    <property type="molecule type" value="Transcribed_RNA"/>
</dbReference>
<proteinExistence type="predicted"/>
<sequence length="79" mass="8790">MMSEISFCSSYSKVSAASISRTEADSLLCSAAKNSTKNTATETGMRFSLPRALRFRSYKGAGNRKQARQDSRERRGLFQ</sequence>
<evidence type="ECO:0000256" key="1">
    <source>
        <dbReference type="SAM" id="MobiDB-lite"/>
    </source>
</evidence>
<name>A0A0A9C660_ARUDO</name>
<reference evidence="2" key="1">
    <citation type="submission" date="2014-09" db="EMBL/GenBank/DDBJ databases">
        <authorList>
            <person name="Magalhaes I.L.F."/>
            <person name="Oliveira U."/>
            <person name="Santos F.R."/>
            <person name="Vidigal T.H.D.A."/>
            <person name="Brescovit A.D."/>
            <person name="Santos A.J."/>
        </authorList>
    </citation>
    <scope>NUCLEOTIDE SEQUENCE</scope>
    <source>
        <tissue evidence="2">Shoot tissue taken approximately 20 cm above the soil surface</tissue>
    </source>
</reference>
<dbReference type="AlphaFoldDB" id="A0A0A9C660"/>
<organism evidence="2">
    <name type="scientific">Arundo donax</name>
    <name type="common">Giant reed</name>
    <name type="synonym">Donax arundinaceus</name>
    <dbReference type="NCBI Taxonomy" id="35708"/>
    <lineage>
        <taxon>Eukaryota</taxon>
        <taxon>Viridiplantae</taxon>
        <taxon>Streptophyta</taxon>
        <taxon>Embryophyta</taxon>
        <taxon>Tracheophyta</taxon>
        <taxon>Spermatophyta</taxon>
        <taxon>Magnoliopsida</taxon>
        <taxon>Liliopsida</taxon>
        <taxon>Poales</taxon>
        <taxon>Poaceae</taxon>
        <taxon>PACMAD clade</taxon>
        <taxon>Arundinoideae</taxon>
        <taxon>Arundineae</taxon>
        <taxon>Arundo</taxon>
    </lineage>
</organism>
<evidence type="ECO:0000313" key="2">
    <source>
        <dbReference type="EMBL" id="JAD71779.1"/>
    </source>
</evidence>
<protein>
    <submittedName>
        <fullName evidence="2">Uncharacterized protein</fullName>
    </submittedName>
</protein>
<reference evidence="2" key="2">
    <citation type="journal article" date="2015" name="Data Brief">
        <title>Shoot transcriptome of the giant reed, Arundo donax.</title>
        <authorList>
            <person name="Barrero R.A."/>
            <person name="Guerrero F.D."/>
            <person name="Moolhuijzen P."/>
            <person name="Goolsby J.A."/>
            <person name="Tidwell J."/>
            <person name="Bellgard S.E."/>
            <person name="Bellgard M.I."/>
        </authorList>
    </citation>
    <scope>NUCLEOTIDE SEQUENCE</scope>
    <source>
        <tissue evidence="2">Shoot tissue taken approximately 20 cm above the soil surface</tissue>
    </source>
</reference>
<feature type="compositionally biased region" description="Basic and acidic residues" evidence="1">
    <location>
        <begin position="67"/>
        <end position="79"/>
    </location>
</feature>